<dbReference type="RefSeq" id="WP_222973080.1">
    <property type="nucleotide sequence ID" value="NZ_JAINVZ010000001.1"/>
</dbReference>
<organism evidence="1 2">
    <name type="scientific">Streptantibioticus parmotrematis</name>
    <dbReference type="NCBI Taxonomy" id="2873249"/>
    <lineage>
        <taxon>Bacteria</taxon>
        <taxon>Bacillati</taxon>
        <taxon>Actinomycetota</taxon>
        <taxon>Actinomycetes</taxon>
        <taxon>Kitasatosporales</taxon>
        <taxon>Streptomycetaceae</taxon>
        <taxon>Streptantibioticus</taxon>
    </lineage>
</organism>
<gene>
    <name evidence="1" type="ORF">K7472_01240</name>
</gene>
<dbReference type="EMBL" id="JAINVZ010000001">
    <property type="protein sequence ID" value="MBY8883469.1"/>
    <property type="molecule type" value="Genomic_DNA"/>
</dbReference>
<reference evidence="1 2" key="1">
    <citation type="submission" date="2021-08" db="EMBL/GenBank/DDBJ databases">
        <title>Streptomyces sp. PTM05 isolated from lichen.</title>
        <authorList>
            <person name="Somphong A."/>
            <person name="Phongsopitanun W."/>
            <person name="Tanasupawat S."/>
        </authorList>
    </citation>
    <scope>NUCLEOTIDE SEQUENCE [LARGE SCALE GENOMIC DNA]</scope>
    <source>
        <strain evidence="1 2">Ptm05</strain>
    </source>
</reference>
<comment type="caution">
    <text evidence="1">The sequence shown here is derived from an EMBL/GenBank/DDBJ whole genome shotgun (WGS) entry which is preliminary data.</text>
</comment>
<protein>
    <submittedName>
        <fullName evidence="1">Uncharacterized protein</fullName>
    </submittedName>
</protein>
<proteinExistence type="predicted"/>
<evidence type="ECO:0000313" key="2">
    <source>
        <dbReference type="Proteomes" id="UP001198565"/>
    </source>
</evidence>
<accession>A0ABS7QNT5</accession>
<dbReference type="Proteomes" id="UP001198565">
    <property type="component" value="Unassembled WGS sequence"/>
</dbReference>
<evidence type="ECO:0000313" key="1">
    <source>
        <dbReference type="EMBL" id="MBY8883469.1"/>
    </source>
</evidence>
<keyword evidence="2" id="KW-1185">Reference proteome</keyword>
<sequence length="161" mass="17718">MSNPTDTLLAYGYDLGGADGWKVEETDEYGELAVDWYSPDTEGGFREAAQDRLLASTGFTERWSPQAHGYFLRRDERLRSLGVELTPYGREQAPMYLLTAHVVRVPLGECADLGSDVPGRETAEWDDALLKALGTLGLTLPEQRPRWLLCASHGASAARSA</sequence>
<name>A0ABS7QNT5_9ACTN</name>